<dbReference type="EMBL" id="FQUS01000026">
    <property type="protein sequence ID" value="SHG37125.1"/>
    <property type="molecule type" value="Genomic_DNA"/>
</dbReference>
<evidence type="ECO:0000313" key="4">
    <source>
        <dbReference type="Proteomes" id="UP000184041"/>
    </source>
</evidence>
<feature type="transmembrane region" description="Helical" evidence="1">
    <location>
        <begin position="64"/>
        <end position="84"/>
    </location>
</feature>
<gene>
    <name evidence="3" type="ORF">SAMN05443144_12622</name>
</gene>
<keyword evidence="1" id="KW-1133">Transmembrane helix</keyword>
<keyword evidence="4" id="KW-1185">Reference proteome</keyword>
<feature type="transmembrane region" description="Helical" evidence="1">
    <location>
        <begin position="6"/>
        <end position="25"/>
    </location>
</feature>
<feature type="domain" description="Potassium channel" evidence="2">
    <location>
        <begin position="76"/>
        <end position="155"/>
    </location>
</feature>
<dbReference type="OrthoDB" id="3422146at2"/>
<reference evidence="3 4" key="1">
    <citation type="submission" date="2016-11" db="EMBL/GenBank/DDBJ databases">
        <authorList>
            <person name="Jaros S."/>
            <person name="Januszkiewicz K."/>
            <person name="Wedrychowicz H."/>
        </authorList>
    </citation>
    <scope>NUCLEOTIDE SEQUENCE [LARGE SCALE GENOMIC DNA]</scope>
    <source>
        <strain evidence="3 4">DSM 21986</strain>
    </source>
</reference>
<accession>A0A1M5J9T0</accession>
<evidence type="ECO:0000256" key="1">
    <source>
        <dbReference type="SAM" id="Phobius"/>
    </source>
</evidence>
<dbReference type="RefSeq" id="WP_073067738.1">
    <property type="nucleotide sequence ID" value="NZ_FQUS01000026.1"/>
</dbReference>
<protein>
    <submittedName>
        <fullName evidence="3">Ion channel</fullName>
    </submittedName>
</protein>
<dbReference type="InterPro" id="IPR013099">
    <property type="entry name" value="K_chnl_dom"/>
</dbReference>
<feature type="transmembrane region" description="Helical" evidence="1">
    <location>
        <begin position="129"/>
        <end position="152"/>
    </location>
</feature>
<dbReference type="STRING" id="1194090.SAMN05443144_12622"/>
<dbReference type="SUPFAM" id="SSF81324">
    <property type="entry name" value="Voltage-gated potassium channels"/>
    <property type="match status" value="1"/>
</dbReference>
<dbReference type="Gene3D" id="1.10.287.70">
    <property type="match status" value="1"/>
</dbReference>
<proteinExistence type="predicted"/>
<dbReference type="AlphaFoldDB" id="A0A1M5J9T0"/>
<evidence type="ECO:0000313" key="3">
    <source>
        <dbReference type="EMBL" id="SHG37125.1"/>
    </source>
</evidence>
<evidence type="ECO:0000259" key="2">
    <source>
        <dbReference type="Pfam" id="PF07885"/>
    </source>
</evidence>
<sequence length="341" mass="38848">MHTFYLILGITIIVVIAYDFFYTTLSFNGAGYLSRLTSRFLSSLFLFLNRYVPRRNALRYSGVTHILFLLGMWIGLLWIGFFLLLVSDPRAIVEAGTGSAASVLTKLYVSGYTLSTLGVGDYVPGSEGWQIIMAAFSFAGFIFITTAMTYLMSLTTAVIHKRNLSLFITNMGDSPEELAASFYDGERFSILTDISARLREMINKHNQNHYAHPAVHYFYSTARDESLSINLVNVDEALTILTHHVESKTWREKDIRPLRDAITKFLDTASHHYQQKNFEITHNTPHLQYLKSNKIPLEQKSAISSCQKEIHERRCSLNGLLQSNGWSWNDIYPKQQITNSD</sequence>
<name>A0A1M5J9T0_9BACT</name>
<dbReference type="Proteomes" id="UP000184041">
    <property type="component" value="Unassembled WGS sequence"/>
</dbReference>
<keyword evidence="1" id="KW-0472">Membrane</keyword>
<dbReference type="Pfam" id="PF07885">
    <property type="entry name" value="Ion_trans_2"/>
    <property type="match status" value="1"/>
</dbReference>
<keyword evidence="1" id="KW-0812">Transmembrane</keyword>
<feature type="transmembrane region" description="Helical" evidence="1">
    <location>
        <begin position="91"/>
        <end position="109"/>
    </location>
</feature>
<organism evidence="3 4">
    <name type="scientific">Fodinibius roseus</name>
    <dbReference type="NCBI Taxonomy" id="1194090"/>
    <lineage>
        <taxon>Bacteria</taxon>
        <taxon>Pseudomonadati</taxon>
        <taxon>Balneolota</taxon>
        <taxon>Balneolia</taxon>
        <taxon>Balneolales</taxon>
        <taxon>Balneolaceae</taxon>
        <taxon>Fodinibius</taxon>
    </lineage>
</organism>